<protein>
    <submittedName>
        <fullName evidence="7">EamA family transporter</fullName>
    </submittedName>
</protein>
<comment type="caution">
    <text evidence="7">The sequence shown here is derived from an EMBL/GenBank/DDBJ whole genome shotgun (WGS) entry which is preliminary data.</text>
</comment>
<dbReference type="RefSeq" id="WP_390213528.1">
    <property type="nucleotide sequence ID" value="NZ_JBHLXJ010000015.1"/>
</dbReference>
<evidence type="ECO:0000256" key="2">
    <source>
        <dbReference type="ARBA" id="ARBA00022692"/>
    </source>
</evidence>
<feature type="transmembrane region" description="Helical" evidence="5">
    <location>
        <begin position="280"/>
        <end position="301"/>
    </location>
</feature>
<dbReference type="EMBL" id="JBHLXJ010000015">
    <property type="protein sequence ID" value="MFC0350978.1"/>
    <property type="molecule type" value="Genomic_DNA"/>
</dbReference>
<evidence type="ECO:0000259" key="6">
    <source>
        <dbReference type="Pfam" id="PF00892"/>
    </source>
</evidence>
<keyword evidence="3 5" id="KW-1133">Transmembrane helix</keyword>
<dbReference type="Proteomes" id="UP001589844">
    <property type="component" value="Unassembled WGS sequence"/>
</dbReference>
<feature type="transmembrane region" description="Helical" evidence="5">
    <location>
        <begin position="125"/>
        <end position="145"/>
    </location>
</feature>
<evidence type="ECO:0000313" key="7">
    <source>
        <dbReference type="EMBL" id="MFC0350978.1"/>
    </source>
</evidence>
<dbReference type="PANTHER" id="PTHR32322">
    <property type="entry name" value="INNER MEMBRANE TRANSPORTER"/>
    <property type="match status" value="1"/>
</dbReference>
<feature type="domain" description="EamA" evidence="6">
    <location>
        <begin position="152"/>
        <end position="291"/>
    </location>
</feature>
<dbReference type="Pfam" id="PF00892">
    <property type="entry name" value="EamA"/>
    <property type="match status" value="2"/>
</dbReference>
<feature type="transmembrane region" description="Helical" evidence="5">
    <location>
        <begin position="219"/>
        <end position="237"/>
    </location>
</feature>
<feature type="transmembrane region" description="Helical" evidence="5">
    <location>
        <begin position="93"/>
        <end position="113"/>
    </location>
</feature>
<accession>A0ABV6IHD7</accession>
<feature type="transmembrane region" description="Helical" evidence="5">
    <location>
        <begin position="12"/>
        <end position="32"/>
    </location>
</feature>
<evidence type="ECO:0000256" key="4">
    <source>
        <dbReference type="ARBA" id="ARBA00023136"/>
    </source>
</evidence>
<gene>
    <name evidence="7" type="ORF">ACFFJH_14265</name>
</gene>
<dbReference type="InterPro" id="IPR000620">
    <property type="entry name" value="EamA_dom"/>
</dbReference>
<dbReference type="PANTHER" id="PTHR32322:SF9">
    <property type="entry name" value="AMINO-ACID METABOLITE EFFLUX PUMP-RELATED"/>
    <property type="match status" value="1"/>
</dbReference>
<feature type="transmembrane region" description="Helical" evidence="5">
    <location>
        <begin position="249"/>
        <end position="268"/>
    </location>
</feature>
<dbReference type="SUPFAM" id="SSF103481">
    <property type="entry name" value="Multidrug resistance efflux transporter EmrE"/>
    <property type="match status" value="2"/>
</dbReference>
<evidence type="ECO:0000256" key="1">
    <source>
        <dbReference type="ARBA" id="ARBA00004141"/>
    </source>
</evidence>
<feature type="transmembrane region" description="Helical" evidence="5">
    <location>
        <begin position="182"/>
        <end position="207"/>
    </location>
</feature>
<keyword evidence="2 5" id="KW-0812">Transmembrane</keyword>
<reference evidence="7 8" key="1">
    <citation type="submission" date="2024-09" db="EMBL/GenBank/DDBJ databases">
        <authorList>
            <person name="Sun Q."/>
            <person name="Mori K."/>
        </authorList>
    </citation>
    <scope>NUCLEOTIDE SEQUENCE [LARGE SCALE GENOMIC DNA]</scope>
    <source>
        <strain evidence="7 8">CCM 8677</strain>
    </source>
</reference>
<feature type="transmembrane region" description="Helical" evidence="5">
    <location>
        <begin position="38"/>
        <end position="57"/>
    </location>
</feature>
<evidence type="ECO:0000256" key="3">
    <source>
        <dbReference type="ARBA" id="ARBA00022989"/>
    </source>
</evidence>
<dbReference type="InterPro" id="IPR050638">
    <property type="entry name" value="AA-Vitamin_Transporters"/>
</dbReference>
<sequence length="306" mass="32237">MSQTQLSPRHLLTALIVIVLWGMNFVVIKVGLKGIPPLLLGALRFVFVAFPAIFFLARPKVELKWLIAYAATISFAQFAFLFSAIAVGMPAGLASLVLQAQAFFTVGLSALVFGDKLKTSNVLGMLLASVGLALLGSASIGVHASASQVSLAGFVLTLCAALSWACGNIISKKMGQVGILNLVAWSALLPIIPFVLMSCLIDGSAVVLSSLRNIDFNSMLAILYLSGAASLIGYTLWGKLLTTLPTHVVAPMTLLVPVVGLSSAWILLGEALNQTQILGALIVMAGLLFNVFGYKLVAAFAQFRKS</sequence>
<proteinExistence type="predicted"/>
<feature type="transmembrane region" description="Helical" evidence="5">
    <location>
        <begin position="66"/>
        <end position="87"/>
    </location>
</feature>
<feature type="transmembrane region" description="Helical" evidence="5">
    <location>
        <begin position="151"/>
        <end position="170"/>
    </location>
</feature>
<keyword evidence="8" id="KW-1185">Reference proteome</keyword>
<name>A0ABV6IHD7_9BURK</name>
<comment type="subcellular location">
    <subcellularLocation>
        <location evidence="1">Membrane</location>
        <topology evidence="1">Multi-pass membrane protein</topology>
    </subcellularLocation>
</comment>
<dbReference type="InterPro" id="IPR037185">
    <property type="entry name" value="EmrE-like"/>
</dbReference>
<feature type="domain" description="EamA" evidence="6">
    <location>
        <begin position="11"/>
        <end position="135"/>
    </location>
</feature>
<organism evidence="7 8">
    <name type="scientific">Undibacterium danionis</name>
    <dbReference type="NCBI Taxonomy" id="1812100"/>
    <lineage>
        <taxon>Bacteria</taxon>
        <taxon>Pseudomonadati</taxon>
        <taxon>Pseudomonadota</taxon>
        <taxon>Betaproteobacteria</taxon>
        <taxon>Burkholderiales</taxon>
        <taxon>Oxalobacteraceae</taxon>
        <taxon>Undibacterium</taxon>
    </lineage>
</organism>
<keyword evidence="4 5" id="KW-0472">Membrane</keyword>
<evidence type="ECO:0000256" key="5">
    <source>
        <dbReference type="SAM" id="Phobius"/>
    </source>
</evidence>
<evidence type="ECO:0000313" key="8">
    <source>
        <dbReference type="Proteomes" id="UP001589844"/>
    </source>
</evidence>